<dbReference type="CDD" id="cd22160">
    <property type="entry name" value="F-box_AtFBL13-like"/>
    <property type="match status" value="1"/>
</dbReference>
<comment type="caution">
    <text evidence="3">The sequence shown here is derived from an EMBL/GenBank/DDBJ whole genome shotgun (WGS) entry which is preliminary data.</text>
</comment>
<gene>
    <name evidence="3" type="ORF">BUALT_Bualt19G0053400</name>
</gene>
<dbReference type="InterPro" id="IPR001810">
    <property type="entry name" value="F-box_dom"/>
</dbReference>
<dbReference type="InterPro" id="IPR053781">
    <property type="entry name" value="F-box_AtFBL13-like"/>
</dbReference>
<evidence type="ECO:0000259" key="2">
    <source>
        <dbReference type="Pfam" id="PF24758"/>
    </source>
</evidence>
<dbReference type="PANTHER" id="PTHR31900:SF32">
    <property type="entry name" value="F-BOX_RNI_FBD-LIKE DOMAIN PROTEIN"/>
    <property type="match status" value="1"/>
</dbReference>
<dbReference type="SUPFAM" id="SSF81383">
    <property type="entry name" value="F-box domain"/>
    <property type="match status" value="1"/>
</dbReference>
<reference evidence="3" key="1">
    <citation type="submission" date="2019-10" db="EMBL/GenBank/DDBJ databases">
        <authorList>
            <person name="Zhang R."/>
            <person name="Pan Y."/>
            <person name="Wang J."/>
            <person name="Ma R."/>
            <person name="Yu S."/>
        </authorList>
    </citation>
    <scope>NUCLEOTIDE SEQUENCE</scope>
    <source>
        <strain evidence="3">LA-IB0</strain>
        <tissue evidence="3">Leaf</tissue>
    </source>
</reference>
<name>A0AAV6W8Y1_9LAMI</name>
<dbReference type="PANTHER" id="PTHR31900">
    <property type="entry name" value="F-BOX/RNI SUPERFAMILY PROTEIN-RELATED"/>
    <property type="match status" value="1"/>
</dbReference>
<sequence length="534" mass="60997">MNEKGGNTGSFNFQKYAGERNYKIRRKDKDDDGCSEAANLVPDRLSELPESLLVHIISLLPIEYAVRTGVLSTRWINLWHHIDNIVIISPFIHHSIVDRTLMRLTSPNIKKFSISSPTQVLDKWLHWLYLRNVEFLKLDNRGRMYTAPEWFFHNSSLVHLGITNWDIKNLGSVVSWTCLKTLSLSKVLISDDQISKILSGCPVLEDVVLDSIISYVYSHADIVTRLNIVSPSVKKLTVIPVEDIETIEFLEINAPSVRYLEISGYSHGVDIRLINVSSLVKTNLTYRCNAYYYDDDEFSEDEDDFPGGPTKLNADDIHLLVATRLLKSVCHLEELKFGEQLIQALSILKLWRKPCPLFNCKHLTLHLRVLRYELPGIAYLLQNSPHLETLVIEVKHPCNTHQTTFSLYLNQVCKFEGDAYLRRERGNLLRLKNMKISHIFNLCSDNEEANRNRGYCGFGLAAYIVRSACVLEKLAITSAENGLCNCSTNCSMRYVSLLSHKSWHSFCDGKEVGEWKLRKKSSSQIIFGNARSVT</sequence>
<organism evidence="3 4">
    <name type="scientific">Buddleja alternifolia</name>
    <dbReference type="NCBI Taxonomy" id="168488"/>
    <lineage>
        <taxon>Eukaryota</taxon>
        <taxon>Viridiplantae</taxon>
        <taxon>Streptophyta</taxon>
        <taxon>Embryophyta</taxon>
        <taxon>Tracheophyta</taxon>
        <taxon>Spermatophyta</taxon>
        <taxon>Magnoliopsida</taxon>
        <taxon>eudicotyledons</taxon>
        <taxon>Gunneridae</taxon>
        <taxon>Pentapetalae</taxon>
        <taxon>asterids</taxon>
        <taxon>lamiids</taxon>
        <taxon>Lamiales</taxon>
        <taxon>Scrophulariaceae</taxon>
        <taxon>Buddlejeae</taxon>
        <taxon>Buddleja</taxon>
    </lineage>
</organism>
<evidence type="ECO:0000313" key="4">
    <source>
        <dbReference type="Proteomes" id="UP000826271"/>
    </source>
</evidence>
<feature type="domain" description="F-box/LRR-repeat protein 15/At3g58940/PEG3-like LRR" evidence="2">
    <location>
        <begin position="121"/>
        <end position="260"/>
    </location>
</feature>
<dbReference type="Pfam" id="PF24758">
    <property type="entry name" value="LRR_At5g56370"/>
    <property type="match status" value="1"/>
</dbReference>
<dbReference type="Pfam" id="PF00646">
    <property type="entry name" value="F-box"/>
    <property type="match status" value="1"/>
</dbReference>
<dbReference type="InterPro" id="IPR055411">
    <property type="entry name" value="LRR_FXL15/At3g58940/PEG3-like"/>
</dbReference>
<dbReference type="SUPFAM" id="SSF52047">
    <property type="entry name" value="RNI-like"/>
    <property type="match status" value="1"/>
</dbReference>
<dbReference type="InterPro" id="IPR032675">
    <property type="entry name" value="LRR_dom_sf"/>
</dbReference>
<dbReference type="InterPro" id="IPR050232">
    <property type="entry name" value="FBL13/AtMIF1-like"/>
</dbReference>
<dbReference type="Gene3D" id="3.80.10.10">
    <property type="entry name" value="Ribonuclease Inhibitor"/>
    <property type="match status" value="1"/>
</dbReference>
<evidence type="ECO:0000313" key="3">
    <source>
        <dbReference type="EMBL" id="KAG8363737.1"/>
    </source>
</evidence>
<dbReference type="InterPro" id="IPR036047">
    <property type="entry name" value="F-box-like_dom_sf"/>
</dbReference>
<dbReference type="Proteomes" id="UP000826271">
    <property type="component" value="Unassembled WGS sequence"/>
</dbReference>
<dbReference type="AlphaFoldDB" id="A0AAV6W8Y1"/>
<accession>A0AAV6W8Y1</accession>
<keyword evidence="4" id="KW-1185">Reference proteome</keyword>
<protein>
    <recommendedName>
        <fullName evidence="5">F-box domain-containing protein</fullName>
    </recommendedName>
</protein>
<evidence type="ECO:0008006" key="5">
    <source>
        <dbReference type="Google" id="ProtNLM"/>
    </source>
</evidence>
<proteinExistence type="predicted"/>
<dbReference type="EMBL" id="WHWC01000019">
    <property type="protein sequence ID" value="KAG8363737.1"/>
    <property type="molecule type" value="Genomic_DNA"/>
</dbReference>
<evidence type="ECO:0000259" key="1">
    <source>
        <dbReference type="Pfam" id="PF00646"/>
    </source>
</evidence>
<feature type="domain" description="F-box" evidence="1">
    <location>
        <begin position="45"/>
        <end position="81"/>
    </location>
</feature>